<comment type="caution">
    <text evidence="1">The sequence shown here is derived from an EMBL/GenBank/DDBJ whole genome shotgun (WGS) entry which is preliminary data.</text>
</comment>
<evidence type="ECO:0000313" key="2">
    <source>
        <dbReference type="EMBL" id="KAJ7009294.1"/>
    </source>
</evidence>
<gene>
    <name evidence="1" type="ORF">NC653_000067</name>
    <name evidence="2" type="ORF">NC653_000071</name>
</gene>
<sequence length="40" mass="4693">MRLDLIEFNSRFQPTTNMRLCLSNLIDSLKIYSIAFINNS</sequence>
<dbReference type="EMBL" id="JAQIZT010000001">
    <property type="protein sequence ID" value="KAJ7009294.1"/>
    <property type="molecule type" value="Genomic_DNA"/>
</dbReference>
<proteinExistence type="predicted"/>
<keyword evidence="3" id="KW-1185">Reference proteome</keyword>
<name>A0AAD6WE14_9ROSI</name>
<evidence type="ECO:0000313" key="3">
    <source>
        <dbReference type="Proteomes" id="UP001164929"/>
    </source>
</evidence>
<dbReference type="AlphaFoldDB" id="A0AAD6WE14"/>
<dbReference type="EMBL" id="JAQIZT010000001">
    <property type="protein sequence ID" value="KAJ7009290.1"/>
    <property type="molecule type" value="Genomic_DNA"/>
</dbReference>
<accession>A0AAD6WE14</accession>
<reference evidence="1 3" key="1">
    <citation type="journal article" date="2023" name="Mol. Ecol. Resour.">
        <title>Chromosome-level genome assembly of a triploid poplar Populus alba 'Berolinensis'.</title>
        <authorList>
            <person name="Chen S."/>
            <person name="Yu Y."/>
            <person name="Wang X."/>
            <person name="Wang S."/>
            <person name="Zhang T."/>
            <person name="Zhou Y."/>
            <person name="He R."/>
            <person name="Meng N."/>
            <person name="Wang Y."/>
            <person name="Liu W."/>
            <person name="Liu Z."/>
            <person name="Liu J."/>
            <person name="Guo Q."/>
            <person name="Huang H."/>
            <person name="Sederoff R.R."/>
            <person name="Wang G."/>
            <person name="Qu G."/>
            <person name="Chen S."/>
        </authorList>
    </citation>
    <scope>NUCLEOTIDE SEQUENCE [LARGE SCALE GENOMIC DNA]</scope>
    <source>
        <strain evidence="1">SC-2020</strain>
    </source>
</reference>
<organism evidence="1 3">
    <name type="scientific">Populus alba x Populus x berolinensis</name>
    <dbReference type="NCBI Taxonomy" id="444605"/>
    <lineage>
        <taxon>Eukaryota</taxon>
        <taxon>Viridiplantae</taxon>
        <taxon>Streptophyta</taxon>
        <taxon>Embryophyta</taxon>
        <taxon>Tracheophyta</taxon>
        <taxon>Spermatophyta</taxon>
        <taxon>Magnoliopsida</taxon>
        <taxon>eudicotyledons</taxon>
        <taxon>Gunneridae</taxon>
        <taxon>Pentapetalae</taxon>
        <taxon>rosids</taxon>
        <taxon>fabids</taxon>
        <taxon>Malpighiales</taxon>
        <taxon>Salicaceae</taxon>
        <taxon>Saliceae</taxon>
        <taxon>Populus</taxon>
    </lineage>
</organism>
<evidence type="ECO:0000313" key="1">
    <source>
        <dbReference type="EMBL" id="KAJ7009290.1"/>
    </source>
</evidence>
<protein>
    <submittedName>
        <fullName evidence="1">Uncharacterized protein</fullName>
    </submittedName>
</protein>
<dbReference type="Proteomes" id="UP001164929">
    <property type="component" value="Chromosome 1"/>
</dbReference>